<dbReference type="GO" id="GO:0015421">
    <property type="term" value="F:ABC-type oligopeptide transporter activity"/>
    <property type="evidence" value="ECO:0007669"/>
    <property type="project" value="TreeGrafter"/>
</dbReference>
<sequence>PQMTIFTVGIIPMVILIGTICSSFLRGMSKKAQAQNGVVSAVASETFNNIKTVKAFAIEDTETDHYSKQILKAQYLNTV</sequence>
<evidence type="ECO:0000259" key="9">
    <source>
        <dbReference type="PROSITE" id="PS50929"/>
    </source>
</evidence>
<evidence type="ECO:0000313" key="10">
    <source>
        <dbReference type="EMBL" id="CEL00301.1"/>
    </source>
</evidence>
<evidence type="ECO:0000256" key="2">
    <source>
        <dbReference type="ARBA" id="ARBA00007577"/>
    </source>
</evidence>
<dbReference type="GO" id="GO:0005743">
    <property type="term" value="C:mitochondrial inner membrane"/>
    <property type="evidence" value="ECO:0007669"/>
    <property type="project" value="TreeGrafter"/>
</dbReference>
<keyword evidence="4 8" id="KW-0812">Transmembrane</keyword>
<evidence type="ECO:0000256" key="5">
    <source>
        <dbReference type="ARBA" id="ARBA00022989"/>
    </source>
</evidence>
<feature type="non-terminal residue" evidence="10">
    <location>
        <position position="79"/>
    </location>
</feature>
<accession>A0A0B7C6U2</accession>
<keyword evidence="3" id="KW-0813">Transport</keyword>
<dbReference type="InterPro" id="IPR036640">
    <property type="entry name" value="ABC1_TM_sf"/>
</dbReference>
<organism evidence="10">
    <name type="scientific">Arion vulgaris</name>
    <dbReference type="NCBI Taxonomy" id="1028688"/>
    <lineage>
        <taxon>Eukaryota</taxon>
        <taxon>Metazoa</taxon>
        <taxon>Spiralia</taxon>
        <taxon>Lophotrochozoa</taxon>
        <taxon>Mollusca</taxon>
        <taxon>Gastropoda</taxon>
        <taxon>Heterobranchia</taxon>
        <taxon>Euthyneura</taxon>
        <taxon>Panpulmonata</taxon>
        <taxon>Eupulmonata</taxon>
        <taxon>Stylommatophora</taxon>
        <taxon>Helicina</taxon>
        <taxon>Arionoidea</taxon>
        <taxon>Arionidae</taxon>
        <taxon>Arion</taxon>
    </lineage>
</organism>
<dbReference type="PANTHER" id="PTHR43394:SF17">
    <property type="entry name" value="MITOCHONDRIAL POTASSIUM CHANNEL ATP-BINDING SUBUNIT"/>
    <property type="match status" value="1"/>
</dbReference>
<dbReference type="GO" id="GO:0006811">
    <property type="term" value="P:monoatomic ion transport"/>
    <property type="evidence" value="ECO:0007669"/>
    <property type="project" value="UniProtKB-KW"/>
</dbReference>
<proteinExistence type="inferred from homology"/>
<comment type="subcellular location">
    <subcellularLocation>
        <location evidence="1">Membrane</location>
        <topology evidence="1">Multi-pass membrane protein</topology>
    </subcellularLocation>
</comment>
<reference evidence="10" key="1">
    <citation type="submission" date="2014-12" db="EMBL/GenBank/DDBJ databases">
        <title>Insight into the proteome of Arion vulgaris.</title>
        <authorList>
            <person name="Aradska J."/>
            <person name="Bulat T."/>
            <person name="Smidak R."/>
            <person name="Sarate P."/>
            <person name="Gangsoo J."/>
            <person name="Sialana F."/>
            <person name="Bilban M."/>
            <person name="Lubec G."/>
        </authorList>
    </citation>
    <scope>NUCLEOTIDE SEQUENCE</scope>
    <source>
        <tissue evidence="10">Skin</tissue>
    </source>
</reference>
<evidence type="ECO:0000256" key="3">
    <source>
        <dbReference type="ARBA" id="ARBA00022448"/>
    </source>
</evidence>
<feature type="transmembrane region" description="Helical" evidence="8">
    <location>
        <begin position="6"/>
        <end position="25"/>
    </location>
</feature>
<keyword evidence="5 8" id="KW-1133">Transmembrane helix</keyword>
<protein>
    <recommendedName>
        <fullName evidence="9">ABC transmembrane type-1 domain-containing protein</fullName>
    </recommendedName>
</protein>
<dbReference type="InterPro" id="IPR011527">
    <property type="entry name" value="ABC1_TM_dom"/>
</dbReference>
<dbReference type="Gene3D" id="1.20.1560.10">
    <property type="entry name" value="ABC transporter type 1, transmembrane domain"/>
    <property type="match status" value="1"/>
</dbReference>
<dbReference type="GO" id="GO:0090374">
    <property type="term" value="P:oligopeptide export from mitochondrion"/>
    <property type="evidence" value="ECO:0007669"/>
    <property type="project" value="TreeGrafter"/>
</dbReference>
<evidence type="ECO:0000256" key="4">
    <source>
        <dbReference type="ARBA" id="ARBA00022692"/>
    </source>
</evidence>
<keyword evidence="6" id="KW-0406">Ion transport</keyword>
<feature type="domain" description="ABC transmembrane type-1" evidence="9">
    <location>
        <begin position="1"/>
        <end position="79"/>
    </location>
</feature>
<evidence type="ECO:0000256" key="6">
    <source>
        <dbReference type="ARBA" id="ARBA00023065"/>
    </source>
</evidence>
<evidence type="ECO:0000256" key="8">
    <source>
        <dbReference type="SAM" id="Phobius"/>
    </source>
</evidence>
<name>A0A0B7C6U2_9EUPU</name>
<evidence type="ECO:0000256" key="7">
    <source>
        <dbReference type="ARBA" id="ARBA00023136"/>
    </source>
</evidence>
<dbReference type="InterPro" id="IPR039421">
    <property type="entry name" value="Type_1_exporter"/>
</dbReference>
<comment type="similarity">
    <text evidence="2">Belongs to the ABC transporter superfamily. ABCB family. Multidrug resistance exporter (TC 3.A.1.201) subfamily.</text>
</comment>
<feature type="non-terminal residue" evidence="10">
    <location>
        <position position="1"/>
    </location>
</feature>
<dbReference type="PROSITE" id="PS50929">
    <property type="entry name" value="ABC_TM1F"/>
    <property type="match status" value="1"/>
</dbReference>
<keyword evidence="7 8" id="KW-0472">Membrane</keyword>
<evidence type="ECO:0000256" key="1">
    <source>
        <dbReference type="ARBA" id="ARBA00004141"/>
    </source>
</evidence>
<dbReference type="GO" id="GO:0005524">
    <property type="term" value="F:ATP binding"/>
    <property type="evidence" value="ECO:0007669"/>
    <property type="project" value="InterPro"/>
</dbReference>
<dbReference type="SUPFAM" id="SSF90123">
    <property type="entry name" value="ABC transporter transmembrane region"/>
    <property type="match status" value="1"/>
</dbReference>
<dbReference type="Pfam" id="PF00664">
    <property type="entry name" value="ABC_membrane"/>
    <property type="match status" value="1"/>
</dbReference>
<dbReference type="EMBL" id="HACG01053430">
    <property type="protein sequence ID" value="CEL00301.1"/>
    <property type="molecule type" value="Transcribed_RNA"/>
</dbReference>
<dbReference type="AlphaFoldDB" id="A0A0B7C6U2"/>
<dbReference type="PANTHER" id="PTHR43394">
    <property type="entry name" value="ATP-DEPENDENT PERMEASE MDL1, MITOCHONDRIAL"/>
    <property type="match status" value="1"/>
</dbReference>
<gene>
    <name evidence="10" type="primary">ORF223361</name>
</gene>